<reference evidence="1" key="2">
    <citation type="submission" date="2014-03" db="EMBL/GenBank/DDBJ databases">
        <title>Candidatus Competibacter-lineage genomes retrieved from metagenomes reveal functional metabolic diversity.</title>
        <authorList>
            <person name="McIlroy S.J."/>
            <person name="Albertsen M."/>
            <person name="Andresen E.K."/>
            <person name="Saunders A.M."/>
            <person name="Kristiansen R."/>
            <person name="Stokholm-Bjerregaard M."/>
            <person name="Nielsen K.L."/>
            <person name="Nielsen P.H."/>
        </authorList>
    </citation>
    <scope>NUCLEOTIDE SEQUENCE</scope>
    <source>
        <strain evidence="1">Run_A_D11</strain>
    </source>
</reference>
<sequence length="143" mass="15807">MAGTDLQGKAQGSLADQIAEIERRLQNRQRLIGLRRSLLNQHIRQKIASPVTLLVAGSVGFVIGDLTRGERKKGSLGEEVPRTSPLMEVIDNVVGWVRPIFLAEMGKIMQSFSSVVSNELSEQIYRLSEKAFTEKADNTSEPT</sequence>
<dbReference type="AlphaFoldDB" id="W6M7K7"/>
<dbReference type="EMBL" id="CBTJ020000025">
    <property type="protein sequence ID" value="CDI01690.1"/>
    <property type="molecule type" value="Genomic_DNA"/>
</dbReference>
<protein>
    <submittedName>
        <fullName evidence="1">Uncharacterized protein</fullName>
    </submittedName>
</protein>
<accession>W6M7K7</accession>
<proteinExistence type="predicted"/>
<evidence type="ECO:0000313" key="1">
    <source>
        <dbReference type="EMBL" id="CDI01690.1"/>
    </source>
</evidence>
<dbReference type="OrthoDB" id="5572457at2"/>
<name>W6M7K7_9GAMM</name>
<gene>
    <name evidence="1" type="ORF">BN873_20014</name>
</gene>
<dbReference type="Proteomes" id="UP000035760">
    <property type="component" value="Unassembled WGS sequence"/>
</dbReference>
<dbReference type="RefSeq" id="WP_048671051.1">
    <property type="nucleotide sequence ID" value="NZ_CBTJ020000025.1"/>
</dbReference>
<organism evidence="1 2">
    <name type="scientific">Candidatus Competibacter denitrificans Run_A_D11</name>
    <dbReference type="NCBI Taxonomy" id="1400863"/>
    <lineage>
        <taxon>Bacteria</taxon>
        <taxon>Pseudomonadati</taxon>
        <taxon>Pseudomonadota</taxon>
        <taxon>Gammaproteobacteria</taxon>
        <taxon>Candidatus Competibacteraceae</taxon>
        <taxon>Candidatus Competibacter</taxon>
    </lineage>
</organism>
<comment type="caution">
    <text evidence="1">The sequence shown here is derived from an EMBL/GenBank/DDBJ whole genome shotgun (WGS) entry which is preliminary data.</text>
</comment>
<keyword evidence="2" id="KW-1185">Reference proteome</keyword>
<evidence type="ECO:0000313" key="2">
    <source>
        <dbReference type="Proteomes" id="UP000035760"/>
    </source>
</evidence>
<dbReference type="STRING" id="1400863.BN873_20014"/>
<reference evidence="1" key="1">
    <citation type="submission" date="2013-07" db="EMBL/GenBank/DDBJ databases">
        <authorList>
            <person name="McIlroy S."/>
        </authorList>
    </citation>
    <scope>NUCLEOTIDE SEQUENCE [LARGE SCALE GENOMIC DNA]</scope>
    <source>
        <strain evidence="1">Run_A_D11</strain>
    </source>
</reference>